<dbReference type="EMBL" id="CABHNI010000047">
    <property type="protein sequence ID" value="VUX17295.1"/>
    <property type="molecule type" value="Genomic_DNA"/>
</dbReference>
<dbReference type="Pfam" id="PF03450">
    <property type="entry name" value="CO_deh_flav_C"/>
    <property type="match status" value="1"/>
</dbReference>
<dbReference type="SMART" id="SM01092">
    <property type="entry name" value="CO_deh_flav_C"/>
    <property type="match status" value="1"/>
</dbReference>
<dbReference type="InterPro" id="IPR016169">
    <property type="entry name" value="FAD-bd_PCMH_sub2"/>
</dbReference>
<dbReference type="GO" id="GO:0050138">
    <property type="term" value="F:nicotinate dehydrogenase activity"/>
    <property type="evidence" value="ECO:0007669"/>
    <property type="project" value="UniProtKB-EC"/>
</dbReference>
<organism evidence="5 6">
    <name type="scientific">Dorea formicigenerans</name>
    <dbReference type="NCBI Taxonomy" id="39486"/>
    <lineage>
        <taxon>Bacteria</taxon>
        <taxon>Bacillati</taxon>
        <taxon>Bacillota</taxon>
        <taxon>Clostridia</taxon>
        <taxon>Lachnospirales</taxon>
        <taxon>Lachnospiraceae</taxon>
        <taxon>Dorea</taxon>
    </lineage>
</organism>
<dbReference type="RefSeq" id="WP_022279433.1">
    <property type="nucleotide sequence ID" value="NZ_CABHNI010000047.1"/>
</dbReference>
<dbReference type="PANTHER" id="PTHR42659">
    <property type="entry name" value="XANTHINE DEHYDROGENASE SUBUNIT C-RELATED"/>
    <property type="match status" value="1"/>
</dbReference>
<dbReference type="EC" id="1.17.1.5" evidence="5"/>
<feature type="domain" description="FAD-binding PCMH-type" evidence="4">
    <location>
        <begin position="1"/>
        <end position="179"/>
    </location>
</feature>
<dbReference type="InterPro" id="IPR036683">
    <property type="entry name" value="CO_DH_flav_C_dom_sf"/>
</dbReference>
<sequence length="293" mass="32190">MFQYNYERAKTIQEVCETLKKYNGHVGIVAGGTDIMVQIREKDQRWKDMECLLDISYLKKELGYIKEEGQEIHIGALNTHTELENSQIIRKYLPFLSEACSTVGSPQIRNRGTIGGSICNASPAADPLTPLIAADAEIIIVGLNGERRKALVDFYIGKGKVDLGEGEFVKGFVVQKFPEGIVTKFGKLGRRKALAISRLNVSVALKIDGAGVITFARMAPGCIFATPDKVKKAEELLVGQKVSEKLFEAAGKIVSQEMIGRTGVRWSTQYKQPAVEGIVEETLIEAAKKAVSR</sequence>
<gene>
    <name evidence="5" type="primary">ndhF</name>
    <name evidence="5" type="ORF">DFSSTS7063_02420</name>
</gene>
<dbReference type="InterPro" id="IPR051312">
    <property type="entry name" value="Diverse_Substr_Oxidored"/>
</dbReference>
<dbReference type="InterPro" id="IPR016167">
    <property type="entry name" value="FAD-bd_PCMH_sub1"/>
</dbReference>
<dbReference type="Gene3D" id="3.30.465.10">
    <property type="match status" value="1"/>
</dbReference>
<dbReference type="Gene3D" id="3.30.43.10">
    <property type="entry name" value="Uridine Diphospho-n-acetylenolpyruvylglucosamine Reductase, domain 2"/>
    <property type="match status" value="1"/>
</dbReference>
<proteinExistence type="predicted"/>
<dbReference type="InterPro" id="IPR002346">
    <property type="entry name" value="Mopterin_DH_FAD-bd"/>
</dbReference>
<evidence type="ECO:0000313" key="6">
    <source>
        <dbReference type="Proteomes" id="UP000358366"/>
    </source>
</evidence>
<protein>
    <submittedName>
        <fullName evidence="5">Nicotinate dehydrogenase FAD-subunit</fullName>
        <ecNumber evidence="5">1.17.1.5</ecNumber>
    </submittedName>
</protein>
<evidence type="ECO:0000313" key="5">
    <source>
        <dbReference type="EMBL" id="VUX17295.1"/>
    </source>
</evidence>
<dbReference type="Gene3D" id="3.30.390.50">
    <property type="entry name" value="CO dehydrogenase flavoprotein, C-terminal domain"/>
    <property type="match status" value="1"/>
</dbReference>
<accession>A0A564UCN8</accession>
<dbReference type="SUPFAM" id="SSF55447">
    <property type="entry name" value="CO dehydrogenase flavoprotein C-terminal domain-like"/>
    <property type="match status" value="1"/>
</dbReference>
<dbReference type="Proteomes" id="UP000358366">
    <property type="component" value="Unassembled WGS sequence"/>
</dbReference>
<evidence type="ECO:0000259" key="4">
    <source>
        <dbReference type="PROSITE" id="PS51387"/>
    </source>
</evidence>
<dbReference type="InterPro" id="IPR016166">
    <property type="entry name" value="FAD-bd_PCMH"/>
</dbReference>
<evidence type="ECO:0000256" key="1">
    <source>
        <dbReference type="ARBA" id="ARBA00022630"/>
    </source>
</evidence>
<dbReference type="GO" id="GO:0071949">
    <property type="term" value="F:FAD binding"/>
    <property type="evidence" value="ECO:0007669"/>
    <property type="project" value="InterPro"/>
</dbReference>
<dbReference type="Pfam" id="PF00941">
    <property type="entry name" value="FAD_binding_5"/>
    <property type="match status" value="1"/>
</dbReference>
<dbReference type="AlphaFoldDB" id="A0A564UCN8"/>
<dbReference type="SUPFAM" id="SSF56176">
    <property type="entry name" value="FAD-binding/transporter-associated domain-like"/>
    <property type="match status" value="1"/>
</dbReference>
<keyword evidence="3 5" id="KW-0560">Oxidoreductase</keyword>
<evidence type="ECO:0000256" key="3">
    <source>
        <dbReference type="ARBA" id="ARBA00023002"/>
    </source>
</evidence>
<dbReference type="PROSITE" id="PS51387">
    <property type="entry name" value="FAD_PCMH"/>
    <property type="match status" value="1"/>
</dbReference>
<dbReference type="PANTHER" id="PTHR42659:SF2">
    <property type="entry name" value="XANTHINE DEHYDROGENASE SUBUNIT C-RELATED"/>
    <property type="match status" value="1"/>
</dbReference>
<dbReference type="InterPro" id="IPR005107">
    <property type="entry name" value="CO_DH_flav_C"/>
</dbReference>
<name>A0A564UCN8_9FIRM</name>
<keyword evidence="1" id="KW-0285">Flavoprotein</keyword>
<evidence type="ECO:0000256" key="2">
    <source>
        <dbReference type="ARBA" id="ARBA00022827"/>
    </source>
</evidence>
<keyword evidence="2" id="KW-0274">FAD</keyword>
<dbReference type="InterPro" id="IPR036318">
    <property type="entry name" value="FAD-bd_PCMH-like_sf"/>
</dbReference>
<reference evidence="5 6" key="1">
    <citation type="submission" date="2019-07" db="EMBL/GenBank/DDBJ databases">
        <authorList>
            <person name="Hibberd C M."/>
            <person name="Gehrig L. J."/>
            <person name="Chang H.-W."/>
            <person name="Venkatesh S."/>
        </authorList>
    </citation>
    <scope>NUCLEOTIDE SEQUENCE [LARGE SCALE GENOMIC DNA]</scope>
    <source>
        <strain evidence="5">Dorea_formicigenerans_SSTS_Bg7063</strain>
    </source>
</reference>